<evidence type="ECO:0000313" key="7">
    <source>
        <dbReference type="EMBL" id="HEN16524.1"/>
    </source>
</evidence>
<dbReference type="InterPro" id="IPR039425">
    <property type="entry name" value="RNA_pol_sigma-70-like"/>
</dbReference>
<evidence type="ECO:0000256" key="2">
    <source>
        <dbReference type="ARBA" id="ARBA00023015"/>
    </source>
</evidence>
<evidence type="ECO:0000256" key="5">
    <source>
        <dbReference type="ARBA" id="ARBA00023163"/>
    </source>
</evidence>
<dbReference type="NCBIfam" id="TIGR02937">
    <property type="entry name" value="sigma70-ECF"/>
    <property type="match status" value="1"/>
</dbReference>
<dbReference type="GO" id="GO:0006352">
    <property type="term" value="P:DNA-templated transcription initiation"/>
    <property type="evidence" value="ECO:0007669"/>
    <property type="project" value="InterPro"/>
</dbReference>
<organism evidence="7">
    <name type="scientific">Schlesneria paludicola</name>
    <dbReference type="NCBI Taxonomy" id="360056"/>
    <lineage>
        <taxon>Bacteria</taxon>
        <taxon>Pseudomonadati</taxon>
        <taxon>Planctomycetota</taxon>
        <taxon>Planctomycetia</taxon>
        <taxon>Planctomycetales</taxon>
        <taxon>Planctomycetaceae</taxon>
        <taxon>Schlesneria</taxon>
    </lineage>
</organism>
<dbReference type="InterPro" id="IPR013325">
    <property type="entry name" value="RNA_pol_sigma_r2"/>
</dbReference>
<dbReference type="SUPFAM" id="SSF88659">
    <property type="entry name" value="Sigma3 and sigma4 domains of RNA polymerase sigma factors"/>
    <property type="match status" value="1"/>
</dbReference>
<reference evidence="7" key="1">
    <citation type="journal article" date="2020" name="mSystems">
        <title>Genome- and Community-Level Interaction Insights into Carbon Utilization and Element Cycling Functions of Hydrothermarchaeota in Hydrothermal Sediment.</title>
        <authorList>
            <person name="Zhou Z."/>
            <person name="Liu Y."/>
            <person name="Xu W."/>
            <person name="Pan J."/>
            <person name="Luo Z.H."/>
            <person name="Li M."/>
        </authorList>
    </citation>
    <scope>NUCLEOTIDE SEQUENCE [LARGE SCALE GENOMIC DNA]</scope>
    <source>
        <strain evidence="7">SpSt-339</strain>
    </source>
</reference>
<dbReference type="AlphaFoldDB" id="A0A7C2JZG7"/>
<dbReference type="Pfam" id="PF08281">
    <property type="entry name" value="Sigma70_r4_2"/>
    <property type="match status" value="1"/>
</dbReference>
<dbReference type="GO" id="GO:0016987">
    <property type="term" value="F:sigma factor activity"/>
    <property type="evidence" value="ECO:0007669"/>
    <property type="project" value="UniProtKB-KW"/>
</dbReference>
<feature type="domain" description="RNA polymerase sigma factor 70 region 4 type 2" evidence="6">
    <location>
        <begin position="178"/>
        <end position="230"/>
    </location>
</feature>
<accession>A0A7C2JZG7</accession>
<comment type="caution">
    <text evidence="7">The sequence shown here is derived from an EMBL/GenBank/DDBJ whole genome shotgun (WGS) entry which is preliminary data.</text>
</comment>
<keyword evidence="3" id="KW-0731">Sigma factor</keyword>
<dbReference type="InterPro" id="IPR036388">
    <property type="entry name" value="WH-like_DNA-bd_sf"/>
</dbReference>
<protein>
    <submittedName>
        <fullName evidence="7">Sigma-70 family RNA polymerase sigma factor</fullName>
    </submittedName>
</protein>
<dbReference type="InterPro" id="IPR014284">
    <property type="entry name" value="RNA_pol_sigma-70_dom"/>
</dbReference>
<name>A0A7C2JZG7_9PLAN</name>
<dbReference type="GO" id="GO:0003677">
    <property type="term" value="F:DNA binding"/>
    <property type="evidence" value="ECO:0007669"/>
    <property type="project" value="UniProtKB-KW"/>
</dbReference>
<dbReference type="PANTHER" id="PTHR43133">
    <property type="entry name" value="RNA POLYMERASE ECF-TYPE SIGMA FACTO"/>
    <property type="match status" value="1"/>
</dbReference>
<keyword evidence="2" id="KW-0805">Transcription regulation</keyword>
<proteinExistence type="inferred from homology"/>
<comment type="similarity">
    <text evidence="1">Belongs to the sigma-70 factor family. ECF subfamily.</text>
</comment>
<sequence length="266" mass="29990">MYDRGPTAIRWNYASFPADPYPSSCPSTIRKPGVNPPPPNDDLVSRLAQQDPAALAALFEQHRDRLWRIVHFRIDPRLAGRVDAEDVLQEAYLNAAQRIQYAFTDSADGVFVWFRLIVQQTLVQIHRRYFEAKSRDATRERSTHSPWGGESTSFSISSHLLGHLTSPSQAALKQELSQQLQVALESMSELDREVLMLRHFEELTNQETARVLQISQQAASLRYVRALARLKQILLSIPGLIDRFGDGLALPESPMSSVISRGSQTP</sequence>
<dbReference type="Gene3D" id="1.10.10.10">
    <property type="entry name" value="Winged helix-like DNA-binding domain superfamily/Winged helix DNA-binding domain"/>
    <property type="match status" value="1"/>
</dbReference>
<dbReference type="EMBL" id="DSOK01000379">
    <property type="protein sequence ID" value="HEN16524.1"/>
    <property type="molecule type" value="Genomic_DNA"/>
</dbReference>
<evidence type="ECO:0000256" key="3">
    <source>
        <dbReference type="ARBA" id="ARBA00023082"/>
    </source>
</evidence>
<dbReference type="InterPro" id="IPR013324">
    <property type="entry name" value="RNA_pol_sigma_r3/r4-like"/>
</dbReference>
<keyword evidence="5" id="KW-0804">Transcription</keyword>
<dbReference type="Gene3D" id="1.10.1740.10">
    <property type="match status" value="1"/>
</dbReference>
<dbReference type="InterPro" id="IPR013249">
    <property type="entry name" value="RNA_pol_sigma70_r4_t2"/>
</dbReference>
<evidence type="ECO:0000259" key="6">
    <source>
        <dbReference type="Pfam" id="PF08281"/>
    </source>
</evidence>
<gene>
    <name evidence="7" type="ORF">ENQ76_13770</name>
</gene>
<evidence type="ECO:0000256" key="1">
    <source>
        <dbReference type="ARBA" id="ARBA00010641"/>
    </source>
</evidence>
<dbReference type="CDD" id="cd06171">
    <property type="entry name" value="Sigma70_r4"/>
    <property type="match status" value="1"/>
</dbReference>
<evidence type="ECO:0000256" key="4">
    <source>
        <dbReference type="ARBA" id="ARBA00023125"/>
    </source>
</evidence>
<dbReference type="SUPFAM" id="SSF88946">
    <property type="entry name" value="Sigma2 domain of RNA polymerase sigma factors"/>
    <property type="match status" value="1"/>
</dbReference>
<dbReference type="PANTHER" id="PTHR43133:SF8">
    <property type="entry name" value="RNA POLYMERASE SIGMA FACTOR HI_1459-RELATED"/>
    <property type="match status" value="1"/>
</dbReference>
<keyword evidence="4" id="KW-0238">DNA-binding</keyword>